<dbReference type="PANTHER" id="PTHR20883:SF15">
    <property type="entry name" value="PHYTANOYL-COA DIOXYGENASE DOMAIN-CONTAINING PROTEIN 1"/>
    <property type="match status" value="1"/>
</dbReference>
<evidence type="ECO:0000256" key="1">
    <source>
        <dbReference type="ARBA" id="ARBA00001962"/>
    </source>
</evidence>
<evidence type="ECO:0000256" key="2">
    <source>
        <dbReference type="ARBA" id="ARBA00005830"/>
    </source>
</evidence>
<evidence type="ECO:0000313" key="5">
    <source>
        <dbReference type="EMBL" id="ETN42607.1"/>
    </source>
</evidence>
<dbReference type="Proteomes" id="UP000030752">
    <property type="component" value="Unassembled WGS sequence"/>
</dbReference>
<keyword evidence="6" id="KW-1185">Reference proteome</keyword>
<proteinExistence type="inferred from homology"/>
<dbReference type="STRING" id="1220924.W2S1P4"/>
<evidence type="ECO:0008006" key="7">
    <source>
        <dbReference type="Google" id="ProtNLM"/>
    </source>
</evidence>
<dbReference type="eggNOG" id="ENOG502SEX3">
    <property type="taxonomic scope" value="Eukaryota"/>
</dbReference>
<dbReference type="AlphaFoldDB" id="W2S1P4"/>
<evidence type="ECO:0000313" key="6">
    <source>
        <dbReference type="Proteomes" id="UP000030752"/>
    </source>
</evidence>
<dbReference type="HOGENOM" id="CLU_047725_3_0_1"/>
<gene>
    <name evidence="5" type="ORF">HMPREF1541_01764</name>
</gene>
<dbReference type="Gene3D" id="2.60.120.620">
    <property type="entry name" value="q2cbj1_9rhob like domain"/>
    <property type="match status" value="1"/>
</dbReference>
<organism evidence="5 6">
    <name type="scientific">Cyphellophora europaea (strain CBS 101466)</name>
    <name type="common">Phialophora europaea</name>
    <dbReference type="NCBI Taxonomy" id="1220924"/>
    <lineage>
        <taxon>Eukaryota</taxon>
        <taxon>Fungi</taxon>
        <taxon>Dikarya</taxon>
        <taxon>Ascomycota</taxon>
        <taxon>Pezizomycotina</taxon>
        <taxon>Eurotiomycetes</taxon>
        <taxon>Chaetothyriomycetidae</taxon>
        <taxon>Chaetothyriales</taxon>
        <taxon>Cyphellophoraceae</taxon>
        <taxon>Cyphellophora</taxon>
    </lineage>
</organism>
<dbReference type="EMBL" id="KB822718">
    <property type="protein sequence ID" value="ETN42607.1"/>
    <property type="molecule type" value="Genomic_DNA"/>
</dbReference>
<evidence type="ECO:0000256" key="4">
    <source>
        <dbReference type="ARBA" id="ARBA00023004"/>
    </source>
</evidence>
<dbReference type="GO" id="GO:0046872">
    <property type="term" value="F:metal ion binding"/>
    <property type="evidence" value="ECO:0007669"/>
    <property type="project" value="UniProtKB-KW"/>
</dbReference>
<dbReference type="InParanoid" id="W2S1P4"/>
<comment type="similarity">
    <text evidence="2">Belongs to the PhyH family.</text>
</comment>
<protein>
    <recommendedName>
        <fullName evidence="7">Phytanoyl-CoA dioxygenase</fullName>
    </recommendedName>
</protein>
<dbReference type="VEuPathDB" id="FungiDB:HMPREF1541_01764"/>
<dbReference type="PANTHER" id="PTHR20883">
    <property type="entry name" value="PHYTANOYL-COA DIOXYGENASE DOMAIN CONTAINING 1"/>
    <property type="match status" value="1"/>
</dbReference>
<keyword evidence="4" id="KW-0408">Iron</keyword>
<comment type="cofactor">
    <cofactor evidence="1">
        <name>Fe cation</name>
        <dbReference type="ChEBI" id="CHEBI:24875"/>
    </cofactor>
</comment>
<name>W2S1P4_CYPE1</name>
<accession>W2S1P4</accession>
<dbReference type="GeneID" id="19969103"/>
<dbReference type="RefSeq" id="XP_008714343.1">
    <property type="nucleotide sequence ID" value="XM_008716121.1"/>
</dbReference>
<reference evidence="5 6" key="1">
    <citation type="submission" date="2013-03" db="EMBL/GenBank/DDBJ databases">
        <title>The Genome Sequence of Phialophora europaea CBS 101466.</title>
        <authorList>
            <consortium name="The Broad Institute Genomics Platform"/>
            <person name="Cuomo C."/>
            <person name="de Hoog S."/>
            <person name="Gorbushina A."/>
            <person name="Walker B."/>
            <person name="Young S.K."/>
            <person name="Zeng Q."/>
            <person name="Gargeya S."/>
            <person name="Fitzgerald M."/>
            <person name="Haas B."/>
            <person name="Abouelleil A."/>
            <person name="Allen A.W."/>
            <person name="Alvarado L."/>
            <person name="Arachchi H.M."/>
            <person name="Berlin A.M."/>
            <person name="Chapman S.B."/>
            <person name="Gainer-Dewar J."/>
            <person name="Goldberg J."/>
            <person name="Griggs A."/>
            <person name="Gujja S."/>
            <person name="Hansen M."/>
            <person name="Howarth C."/>
            <person name="Imamovic A."/>
            <person name="Ireland A."/>
            <person name="Larimer J."/>
            <person name="McCowan C."/>
            <person name="Murphy C."/>
            <person name="Pearson M."/>
            <person name="Poon T.W."/>
            <person name="Priest M."/>
            <person name="Roberts A."/>
            <person name="Saif S."/>
            <person name="Shea T."/>
            <person name="Sisk P."/>
            <person name="Sykes S."/>
            <person name="Wortman J."/>
            <person name="Nusbaum C."/>
            <person name="Birren B."/>
        </authorList>
    </citation>
    <scope>NUCLEOTIDE SEQUENCE [LARGE SCALE GENOMIC DNA]</scope>
    <source>
        <strain evidence="5 6">CBS 101466</strain>
    </source>
</reference>
<sequence>MATASKRFNLISNTLKAKPLPSDPCTRADIEAVLENGYVIIPDCFTKDEAKEARDEIQRLVGTSPRGGRNPFEGLRTTRIYSLLNKTRVMDKFCILPRVLALNDYFLDPGYLLSAFHTISINPGEAKQALHHDDGYINMARPRPPFGAAIMVALSEYTAANGATRIIPGSHLWDSDRAQQAKEEDTIPALVPEGGVCYFISTLIHGGGQNTTPQPRQSATVQYCNPYIRPIENQFLAVDPRKLGGIDHRIVDMMGYREMKPFMGYVDALNPRYGAERMVEWLQKEVDHHPPTFAREHKL</sequence>
<dbReference type="OrthoDB" id="445007at2759"/>
<dbReference type="Pfam" id="PF05721">
    <property type="entry name" value="PhyH"/>
    <property type="match status" value="1"/>
</dbReference>
<evidence type="ECO:0000256" key="3">
    <source>
        <dbReference type="ARBA" id="ARBA00022723"/>
    </source>
</evidence>
<dbReference type="SUPFAM" id="SSF51197">
    <property type="entry name" value="Clavaminate synthase-like"/>
    <property type="match status" value="1"/>
</dbReference>
<dbReference type="InterPro" id="IPR008775">
    <property type="entry name" value="Phytyl_CoA_dOase-like"/>
</dbReference>
<keyword evidence="3" id="KW-0479">Metal-binding</keyword>